<evidence type="ECO:0000259" key="7">
    <source>
        <dbReference type="Pfam" id="PF05154"/>
    </source>
</evidence>
<dbReference type="Pfam" id="PF08044">
    <property type="entry name" value="DUF1707"/>
    <property type="match status" value="1"/>
</dbReference>
<dbReference type="Pfam" id="PF05154">
    <property type="entry name" value="TM2"/>
    <property type="match status" value="1"/>
</dbReference>
<comment type="subcellular location">
    <subcellularLocation>
        <location evidence="1">Membrane</location>
        <topology evidence="1">Multi-pass membrane protein</topology>
    </subcellularLocation>
</comment>
<accession>A0A839S6B0</accession>
<dbReference type="Proteomes" id="UP000550714">
    <property type="component" value="Unassembled WGS sequence"/>
</dbReference>
<feature type="region of interest" description="Disordered" evidence="5">
    <location>
        <begin position="1"/>
        <end position="20"/>
    </location>
</feature>
<evidence type="ECO:0000313" key="9">
    <source>
        <dbReference type="EMBL" id="MBB3053316.1"/>
    </source>
</evidence>
<evidence type="ECO:0000256" key="4">
    <source>
        <dbReference type="ARBA" id="ARBA00023136"/>
    </source>
</evidence>
<keyword evidence="10" id="KW-1185">Reference proteome</keyword>
<gene>
    <name evidence="9" type="ORF">FHS23_004360</name>
</gene>
<dbReference type="InterPro" id="IPR007829">
    <property type="entry name" value="TM2"/>
</dbReference>
<dbReference type="GO" id="GO:0016020">
    <property type="term" value="C:membrane"/>
    <property type="evidence" value="ECO:0007669"/>
    <property type="project" value="UniProtKB-SubCell"/>
</dbReference>
<dbReference type="PANTHER" id="PTHR40763:SF4">
    <property type="entry name" value="DUF1707 DOMAIN-CONTAINING PROTEIN"/>
    <property type="match status" value="1"/>
</dbReference>
<keyword evidence="3 6" id="KW-1133">Transmembrane helix</keyword>
<evidence type="ECO:0000256" key="5">
    <source>
        <dbReference type="SAM" id="MobiDB-lite"/>
    </source>
</evidence>
<feature type="domain" description="DUF1707" evidence="8">
    <location>
        <begin position="8"/>
        <end position="60"/>
    </location>
</feature>
<dbReference type="InterPro" id="IPR012551">
    <property type="entry name" value="DUF1707_SHOCT-like"/>
</dbReference>
<name>A0A839S6B0_9PSEU</name>
<keyword evidence="4 6" id="KW-0472">Membrane</keyword>
<feature type="domain" description="TM2" evidence="7">
    <location>
        <begin position="98"/>
        <end position="149"/>
    </location>
</feature>
<reference evidence="9 10" key="1">
    <citation type="submission" date="2020-08" db="EMBL/GenBank/DDBJ databases">
        <title>Genomic Encyclopedia of Type Strains, Phase III (KMG-III): the genomes of soil and plant-associated and newly described type strains.</title>
        <authorList>
            <person name="Whitman W."/>
        </authorList>
    </citation>
    <scope>NUCLEOTIDE SEQUENCE [LARGE SCALE GENOMIC DNA]</scope>
    <source>
        <strain evidence="9 10">CECT 8577</strain>
    </source>
</reference>
<evidence type="ECO:0000313" key="10">
    <source>
        <dbReference type="Proteomes" id="UP000550714"/>
    </source>
</evidence>
<keyword evidence="2 6" id="KW-0812">Transmembrane</keyword>
<dbReference type="RefSeq" id="WP_183658974.1">
    <property type="nucleotide sequence ID" value="NZ_JACHWU010000008.1"/>
</dbReference>
<sequence length="166" mass="17670">MTQDPNELRVGDTEREEASRVLADHFSSGRLSMGEYEDRVGAAAAARTRADLSGLFNDLPAPHPTFLRPPSASLPPTTPRPGSVPTVNRTADVLPPSDKSKIVAGVLQILLPFGIGRFYTGHTGLALAQLFVTLLTLGMGAIWPFIDGIVLLAKGGVDGDGRRLRD</sequence>
<evidence type="ECO:0000256" key="3">
    <source>
        <dbReference type="ARBA" id="ARBA00022989"/>
    </source>
</evidence>
<feature type="region of interest" description="Disordered" evidence="5">
    <location>
        <begin position="61"/>
        <end position="89"/>
    </location>
</feature>
<evidence type="ECO:0000256" key="1">
    <source>
        <dbReference type="ARBA" id="ARBA00004141"/>
    </source>
</evidence>
<dbReference type="PANTHER" id="PTHR40763">
    <property type="entry name" value="MEMBRANE PROTEIN-RELATED"/>
    <property type="match status" value="1"/>
</dbReference>
<organism evidence="9 10">
    <name type="scientific">Prauserella isguenensis</name>
    <dbReference type="NCBI Taxonomy" id="1470180"/>
    <lineage>
        <taxon>Bacteria</taxon>
        <taxon>Bacillati</taxon>
        <taxon>Actinomycetota</taxon>
        <taxon>Actinomycetes</taxon>
        <taxon>Pseudonocardiales</taxon>
        <taxon>Pseudonocardiaceae</taxon>
        <taxon>Prauserella</taxon>
    </lineage>
</organism>
<feature type="transmembrane region" description="Helical" evidence="6">
    <location>
        <begin position="126"/>
        <end position="153"/>
    </location>
</feature>
<protein>
    <submittedName>
        <fullName evidence="9">TM2 domain-containing membrane protein YozV</fullName>
    </submittedName>
</protein>
<comment type="caution">
    <text evidence="9">The sequence shown here is derived from an EMBL/GenBank/DDBJ whole genome shotgun (WGS) entry which is preliminary data.</text>
</comment>
<evidence type="ECO:0000256" key="2">
    <source>
        <dbReference type="ARBA" id="ARBA00022692"/>
    </source>
</evidence>
<dbReference type="EMBL" id="JACHWU010000008">
    <property type="protein sequence ID" value="MBB3053316.1"/>
    <property type="molecule type" value="Genomic_DNA"/>
</dbReference>
<dbReference type="AlphaFoldDB" id="A0A839S6B0"/>
<evidence type="ECO:0000259" key="8">
    <source>
        <dbReference type="Pfam" id="PF08044"/>
    </source>
</evidence>
<proteinExistence type="predicted"/>
<evidence type="ECO:0000256" key="6">
    <source>
        <dbReference type="SAM" id="Phobius"/>
    </source>
</evidence>